<comment type="similarity">
    <text evidence="1">Belongs to the peptidase S33 family.</text>
</comment>
<keyword evidence="8" id="KW-1185">Reference proteome</keyword>
<evidence type="ECO:0000256" key="3">
    <source>
        <dbReference type="ARBA" id="ARBA00022801"/>
    </source>
</evidence>
<feature type="domain" description="Peptidase S33 tripeptidyl aminopeptidase-like C-terminal" evidence="6">
    <location>
        <begin position="428"/>
        <end position="511"/>
    </location>
</feature>
<evidence type="ECO:0000259" key="6">
    <source>
        <dbReference type="Pfam" id="PF08386"/>
    </source>
</evidence>
<feature type="chain" id="PRO_5046176027" description="Hydrolase" evidence="4">
    <location>
        <begin position="25"/>
        <end position="521"/>
    </location>
</feature>
<dbReference type="SUPFAM" id="SSF53474">
    <property type="entry name" value="alpha/beta-Hydrolases"/>
    <property type="match status" value="1"/>
</dbReference>
<name>A0ABM5PQP3_9CORY</name>
<dbReference type="EMBL" id="CP004350">
    <property type="protein sequence ID" value="AHI20325.1"/>
    <property type="molecule type" value="Genomic_DNA"/>
</dbReference>
<evidence type="ECO:0008006" key="9">
    <source>
        <dbReference type="Google" id="ProtNLM"/>
    </source>
</evidence>
<dbReference type="InterPro" id="IPR000073">
    <property type="entry name" value="AB_hydrolase_1"/>
</dbReference>
<dbReference type="Pfam" id="PF08386">
    <property type="entry name" value="Abhydrolase_4"/>
    <property type="match status" value="1"/>
</dbReference>
<reference evidence="8" key="1">
    <citation type="submission" date="2013-02" db="EMBL/GenBank/DDBJ databases">
        <title>The complete genome sequence of Corynebacterium casei LMG S-19264 (=DSM 44701).</title>
        <authorList>
            <person name="Ruckert C."/>
            <person name="Albersmeier A."/>
            <person name="Kalinowski J."/>
        </authorList>
    </citation>
    <scope>NUCLEOTIDE SEQUENCE [LARGE SCALE GENOMIC DNA]</scope>
    <source>
        <strain evidence="8">LMG S-19264</strain>
    </source>
</reference>
<dbReference type="Proteomes" id="UP000019226">
    <property type="component" value="Chromosome"/>
</dbReference>
<dbReference type="InterPro" id="IPR029058">
    <property type="entry name" value="AB_hydrolase_fold"/>
</dbReference>
<gene>
    <name evidence="7" type="ORF">CCASEI_08810</name>
</gene>
<dbReference type="InterPro" id="IPR013595">
    <property type="entry name" value="Pept_S33_TAP-like_C"/>
</dbReference>
<feature type="signal peptide" evidence="4">
    <location>
        <begin position="1"/>
        <end position="24"/>
    </location>
</feature>
<evidence type="ECO:0000256" key="4">
    <source>
        <dbReference type="SAM" id="SignalP"/>
    </source>
</evidence>
<evidence type="ECO:0000259" key="5">
    <source>
        <dbReference type="Pfam" id="PF00561"/>
    </source>
</evidence>
<feature type="domain" description="AB hydrolase-1" evidence="5">
    <location>
        <begin position="110"/>
        <end position="247"/>
    </location>
</feature>
<organism evidence="7 8">
    <name type="scientific">Corynebacterium casei LMG S-19264</name>
    <dbReference type="NCBI Taxonomy" id="1285583"/>
    <lineage>
        <taxon>Bacteria</taxon>
        <taxon>Bacillati</taxon>
        <taxon>Actinomycetota</taxon>
        <taxon>Actinomycetes</taxon>
        <taxon>Mycobacteriales</taxon>
        <taxon>Corynebacteriaceae</taxon>
        <taxon>Corynebacterium</taxon>
    </lineage>
</organism>
<evidence type="ECO:0000313" key="7">
    <source>
        <dbReference type="EMBL" id="AHI20325.1"/>
    </source>
</evidence>
<keyword evidence="3" id="KW-0378">Hydrolase</keyword>
<evidence type="ECO:0000313" key="8">
    <source>
        <dbReference type="Proteomes" id="UP000019226"/>
    </source>
</evidence>
<evidence type="ECO:0000256" key="1">
    <source>
        <dbReference type="ARBA" id="ARBA00010088"/>
    </source>
</evidence>
<proteinExistence type="inferred from homology"/>
<dbReference type="PANTHER" id="PTHR43248:SF29">
    <property type="entry name" value="TRIPEPTIDYL AMINOPEPTIDASE"/>
    <property type="match status" value="1"/>
</dbReference>
<dbReference type="Gene3D" id="3.40.50.1820">
    <property type="entry name" value="alpha/beta hydrolase"/>
    <property type="match status" value="1"/>
</dbReference>
<dbReference type="PANTHER" id="PTHR43248">
    <property type="entry name" value="2-SUCCINYL-6-HYDROXY-2,4-CYCLOHEXADIENE-1-CARBOXYLATE SYNTHASE"/>
    <property type="match status" value="1"/>
</dbReference>
<dbReference type="InterPro" id="IPR051601">
    <property type="entry name" value="Serine_prot/Carboxylest_S33"/>
</dbReference>
<accession>A0ABM5PQP3</accession>
<evidence type="ECO:0000256" key="2">
    <source>
        <dbReference type="ARBA" id="ARBA00022729"/>
    </source>
</evidence>
<sequence length="521" mass="55461">MKAQRLVVAAVAALTAMLAPPVAAQAQESSPAITWEECPPQVNHSGAECGRIDVPTYYSDPSKGSISVGFVRVKALDQSAKRGVLFGNPGGPGGDAYSYVANDAMVWPEEIRQEWDFVGVQPRGLPGSTPVDCTAPGGDDMDAMLNMGAYIRTSCEKATPGYTNSLTTENTARDWEMVRQALGEEKLSVMGLSYGTFLGSTYATLYPQHTDRVVLDSAMKPSAAWNGILASQEAGYNNALNDFFTWMADNDATYKAGNTPLKVYERWSRVIAREAGARPTALPPGAELGDLPPGLEFAGQPGADIMTATGPLRVQGENLRDAALNPGANQAYSVTLSLTRGLVPLAAEWDTLAKHINGTARIDQGYSGMSAEEIELQQAQLIQGQSFQNLIICNENTVPADYAAIPSFVWNNYVVGDIFAAPPAMFASGAACNGRGEVTKNPTLNGSKLEVRPLQINATGDPQTPYRYHGEMARQMNSHVVTVHGPGHGHVAAGNEVVDDIVVEYLRTGNATVSNAPGLHS</sequence>
<keyword evidence="2 4" id="KW-0732">Signal</keyword>
<protein>
    <recommendedName>
        <fullName evidence="9">Hydrolase</fullName>
    </recommendedName>
</protein>
<dbReference type="Pfam" id="PF00561">
    <property type="entry name" value="Abhydrolase_1"/>
    <property type="match status" value="1"/>
</dbReference>